<dbReference type="RefSeq" id="WP_086112729.1">
    <property type="nucleotide sequence ID" value="NZ_CAWNHF010000046.1"/>
</dbReference>
<name>A0A1Y2SQ05_9GAMM</name>
<evidence type="ECO:0000313" key="1">
    <source>
        <dbReference type="EMBL" id="OTA19833.1"/>
    </source>
</evidence>
<organism evidence="1 2">
    <name type="scientific">Xenorhabdus beddingii</name>
    <dbReference type="NCBI Taxonomy" id="40578"/>
    <lineage>
        <taxon>Bacteria</taxon>
        <taxon>Pseudomonadati</taxon>
        <taxon>Pseudomonadota</taxon>
        <taxon>Gammaproteobacteria</taxon>
        <taxon>Enterobacterales</taxon>
        <taxon>Morganellaceae</taxon>
        <taxon>Xenorhabdus</taxon>
    </lineage>
</organism>
<sequence length="174" mass="19754">MSVLQKSQSSLFSGAKSLIIGLLGVLLSVHNQAVPQRKNENTNAQTLAEITSQWRQLTRSQSPFEAAQTMAAQRLSSAVTSTLTPWFNQYGNARMTLPFDRHFSLKDTAFEWLYEEWGNFYLYDGWWREFYVTSTDYLAAGSGSTEHLAKWAFWAGTGRWTRNAWAMTAFACGQ</sequence>
<dbReference type="AlphaFoldDB" id="A0A1Y2SQ05"/>
<protein>
    <submittedName>
        <fullName evidence="1">Putative invasin</fullName>
    </submittedName>
</protein>
<proteinExistence type="predicted"/>
<dbReference type="EMBL" id="MUBK01000014">
    <property type="protein sequence ID" value="OTA19833.1"/>
    <property type="molecule type" value="Genomic_DNA"/>
</dbReference>
<evidence type="ECO:0000313" key="2">
    <source>
        <dbReference type="Proteomes" id="UP000194204"/>
    </source>
</evidence>
<accession>A0A1Y2SQ05</accession>
<comment type="caution">
    <text evidence="1">The sequence shown here is derived from an EMBL/GenBank/DDBJ whole genome shotgun (WGS) entry which is preliminary data.</text>
</comment>
<gene>
    <name evidence="1" type="ORF">Xbed_01952</name>
</gene>
<keyword evidence="2" id="KW-1185">Reference proteome</keyword>
<reference evidence="1 2" key="1">
    <citation type="submission" date="2017-01" db="EMBL/GenBank/DDBJ databases">
        <title>Deconstructing symbiosis and pathogenesis requirements using a combined genomic-metabolomic approach.</title>
        <authorList>
            <person name="Tobias N.J."/>
            <person name="Wolff H."/>
            <person name="Djahanschiri B."/>
            <person name="Ebersberger I."/>
            <person name="Bode H.B."/>
        </authorList>
    </citation>
    <scope>NUCLEOTIDE SEQUENCE [LARGE SCALE GENOMIC DNA]</scope>
    <source>
        <strain evidence="1 2">DSM 4764</strain>
    </source>
</reference>
<dbReference type="STRING" id="40578.Xbed_01952"/>
<dbReference type="Proteomes" id="UP000194204">
    <property type="component" value="Unassembled WGS sequence"/>
</dbReference>